<organism evidence="2 3">
    <name type="scientific">Luteolibacter luteus</name>
    <dbReference type="NCBI Taxonomy" id="2728835"/>
    <lineage>
        <taxon>Bacteria</taxon>
        <taxon>Pseudomonadati</taxon>
        <taxon>Verrucomicrobiota</taxon>
        <taxon>Verrucomicrobiia</taxon>
        <taxon>Verrucomicrobiales</taxon>
        <taxon>Verrucomicrobiaceae</taxon>
        <taxon>Luteolibacter</taxon>
    </lineage>
</organism>
<evidence type="ECO:0000256" key="1">
    <source>
        <dbReference type="SAM" id="Phobius"/>
    </source>
</evidence>
<proteinExistence type="predicted"/>
<keyword evidence="1" id="KW-1133">Transmembrane helix</keyword>
<name>A0A858RFC4_9BACT</name>
<accession>A0A858RFC4</accession>
<keyword evidence="1" id="KW-0812">Transmembrane</keyword>
<keyword evidence="1" id="KW-0472">Membrane</keyword>
<evidence type="ECO:0000313" key="3">
    <source>
        <dbReference type="Proteomes" id="UP000501812"/>
    </source>
</evidence>
<protein>
    <submittedName>
        <fullName evidence="2">Uncharacterized protein</fullName>
    </submittedName>
</protein>
<dbReference type="KEGG" id="luo:HHL09_07030"/>
<feature type="transmembrane region" description="Helical" evidence="1">
    <location>
        <begin position="18"/>
        <end position="35"/>
    </location>
</feature>
<evidence type="ECO:0000313" key="2">
    <source>
        <dbReference type="EMBL" id="QJE95547.1"/>
    </source>
</evidence>
<feature type="transmembrane region" description="Helical" evidence="1">
    <location>
        <begin position="156"/>
        <end position="174"/>
    </location>
</feature>
<reference evidence="2 3" key="1">
    <citation type="submission" date="2020-04" db="EMBL/GenBank/DDBJ databases">
        <title>Luteolibacter sp. G-1-1-1 isolated from soil.</title>
        <authorList>
            <person name="Dahal R.H."/>
        </authorList>
    </citation>
    <scope>NUCLEOTIDE SEQUENCE [LARGE SCALE GENOMIC DNA]</scope>
    <source>
        <strain evidence="2 3">G-1-1-1</strain>
    </source>
</reference>
<dbReference type="EMBL" id="CP051774">
    <property type="protein sequence ID" value="QJE95547.1"/>
    <property type="molecule type" value="Genomic_DNA"/>
</dbReference>
<feature type="transmembrane region" description="Helical" evidence="1">
    <location>
        <begin position="123"/>
        <end position="144"/>
    </location>
</feature>
<gene>
    <name evidence="2" type="ORF">HHL09_07030</name>
</gene>
<dbReference type="AlphaFoldDB" id="A0A858RFC4"/>
<keyword evidence="3" id="KW-1185">Reference proteome</keyword>
<sequence>MDLLLKIKWRPEIGDPTFMGWFTVAAYFAAALLAWRAARQSIPTRRLWFGVAAVMAFLCLNKQLDLQSLFTDLGREIARHDGWYGERRKVQKVFVVAVLAGSGLFGGWFAWRFRGFLGGHKLLAFGLLFLLTFIVVRAISFHHVDVFLKQGIAGMRWNWILELSGIFLVAAAAFKDLKGRASGSAQGVTKLNR</sequence>
<dbReference type="Proteomes" id="UP000501812">
    <property type="component" value="Chromosome"/>
</dbReference>
<feature type="transmembrane region" description="Helical" evidence="1">
    <location>
        <begin position="93"/>
        <end position="111"/>
    </location>
</feature>
<dbReference type="RefSeq" id="WP_169453861.1">
    <property type="nucleotide sequence ID" value="NZ_CP051774.1"/>
</dbReference>